<protein>
    <submittedName>
        <fullName evidence="1">Uncharacterized protein</fullName>
    </submittedName>
</protein>
<accession>A0ABN1UK96</accession>
<dbReference type="RefSeq" id="WP_343909052.1">
    <property type="nucleotide sequence ID" value="NZ_BAAAJE010000020.1"/>
</dbReference>
<evidence type="ECO:0000313" key="2">
    <source>
        <dbReference type="Proteomes" id="UP001499979"/>
    </source>
</evidence>
<dbReference type="EMBL" id="BAAAJE010000020">
    <property type="protein sequence ID" value="GAA1154969.1"/>
    <property type="molecule type" value="Genomic_DNA"/>
</dbReference>
<reference evidence="1 2" key="1">
    <citation type="journal article" date="2019" name="Int. J. Syst. Evol. Microbiol.">
        <title>The Global Catalogue of Microorganisms (GCM) 10K type strain sequencing project: providing services to taxonomists for standard genome sequencing and annotation.</title>
        <authorList>
            <consortium name="The Broad Institute Genomics Platform"/>
            <consortium name="The Broad Institute Genome Sequencing Center for Infectious Disease"/>
            <person name="Wu L."/>
            <person name="Ma J."/>
        </authorList>
    </citation>
    <scope>NUCLEOTIDE SEQUENCE [LARGE SCALE GENOMIC DNA]</scope>
    <source>
        <strain evidence="1 2">JCM 11813</strain>
    </source>
</reference>
<evidence type="ECO:0000313" key="1">
    <source>
        <dbReference type="EMBL" id="GAA1154969.1"/>
    </source>
</evidence>
<sequence>MTLIAIACKGDHAEFVTDSMSYTKNLGKLGHTSKSMLIPHLDAAVLTAGDGAFGAEAKSTVLHQSGMVQTFDDLVEAVPAWLGDLEDHLLNELGDRHLKLAPPTVFLVGWSHRRKKFDAYHLATENGFEPERISGVHVMPATWTERPTTIELNRLRDEAPDIHPGVWDEWRKKPKRPVPRGLGEWMTLGYEVRAHRTLQDFAKTIVGGRLYYTRLERGHISTMQLAEFDDHGEELDKLVGWTQHPVAQQRPCHCESGKTFLECHLAEWYADGHTCDCGSGKPFGECCMTATSTTT</sequence>
<dbReference type="Proteomes" id="UP001499979">
    <property type="component" value="Unassembled WGS sequence"/>
</dbReference>
<keyword evidence="2" id="KW-1185">Reference proteome</keyword>
<comment type="caution">
    <text evidence="1">The sequence shown here is derived from an EMBL/GenBank/DDBJ whole genome shotgun (WGS) entry which is preliminary data.</text>
</comment>
<organism evidence="1 2">
    <name type="scientific">Nocardioides aquiterrae</name>
    <dbReference type="NCBI Taxonomy" id="203799"/>
    <lineage>
        <taxon>Bacteria</taxon>
        <taxon>Bacillati</taxon>
        <taxon>Actinomycetota</taxon>
        <taxon>Actinomycetes</taxon>
        <taxon>Propionibacteriales</taxon>
        <taxon>Nocardioidaceae</taxon>
        <taxon>Nocardioides</taxon>
    </lineage>
</organism>
<gene>
    <name evidence="1" type="ORF">GCM10009606_36470</name>
</gene>
<proteinExistence type="predicted"/>
<name>A0ABN1UK96_9ACTN</name>